<dbReference type="RefSeq" id="WP_139208259.1">
    <property type="nucleotide sequence ID" value="NZ_CP067124.1"/>
</dbReference>
<protein>
    <submittedName>
        <fullName evidence="1">Uncharacterized protein</fullName>
    </submittedName>
</protein>
<evidence type="ECO:0000313" key="2">
    <source>
        <dbReference type="Proteomes" id="UP000199054"/>
    </source>
</evidence>
<name>A0A1H8N163_9RHOB</name>
<sequence>MNRMTSITLHFHLVDGGAVHVKSDDISGLELQDDDPRRLGTQLGCILVKEAQRRLCPLILPDELRTGPKQIC</sequence>
<organism evidence="1 2">
    <name type="scientific">Paracoccus alcaliphilus</name>
    <dbReference type="NCBI Taxonomy" id="34002"/>
    <lineage>
        <taxon>Bacteria</taxon>
        <taxon>Pseudomonadati</taxon>
        <taxon>Pseudomonadota</taxon>
        <taxon>Alphaproteobacteria</taxon>
        <taxon>Rhodobacterales</taxon>
        <taxon>Paracoccaceae</taxon>
        <taxon>Paracoccus</taxon>
    </lineage>
</organism>
<proteinExistence type="predicted"/>
<dbReference type="STRING" id="34002.SAMN04489859_104926"/>
<gene>
    <name evidence="1" type="ORF">SAMN04489859_104926</name>
</gene>
<keyword evidence="2" id="KW-1185">Reference proteome</keyword>
<dbReference type="OrthoDB" id="9954948at2"/>
<accession>A0A1H8N163</accession>
<dbReference type="EMBL" id="FODE01000049">
    <property type="protein sequence ID" value="SEO23381.1"/>
    <property type="molecule type" value="Genomic_DNA"/>
</dbReference>
<dbReference type="AlphaFoldDB" id="A0A1H8N163"/>
<dbReference type="Proteomes" id="UP000199054">
    <property type="component" value="Unassembled WGS sequence"/>
</dbReference>
<reference evidence="1 2" key="1">
    <citation type="submission" date="2016-10" db="EMBL/GenBank/DDBJ databases">
        <authorList>
            <person name="de Groot N.N."/>
        </authorList>
    </citation>
    <scope>NUCLEOTIDE SEQUENCE [LARGE SCALE GENOMIC DNA]</scope>
    <source>
        <strain evidence="1 2">DSM 8512</strain>
    </source>
</reference>
<evidence type="ECO:0000313" key="1">
    <source>
        <dbReference type="EMBL" id="SEO23381.1"/>
    </source>
</evidence>